<evidence type="ECO:0000256" key="2">
    <source>
        <dbReference type="ARBA" id="ARBA00023315"/>
    </source>
</evidence>
<evidence type="ECO:0000259" key="3">
    <source>
        <dbReference type="PROSITE" id="PS51186"/>
    </source>
</evidence>
<keyword evidence="5" id="KW-1185">Reference proteome</keyword>
<dbReference type="SUPFAM" id="SSF55729">
    <property type="entry name" value="Acyl-CoA N-acyltransferases (Nat)"/>
    <property type="match status" value="1"/>
</dbReference>
<sequence length="141" mass="16535">MKTYVIEEGTRESIRIVDYGIVEYNNSKVPYTQEPTFIPISRVVKEDNDEIVAGVNALLYCWNCMYIDVLWVKEDFRGKGYGSILLREVEKIAQEKGCSLIHLDTFDFQAKDFYLKHGYEVFGELENCPANHMRYYLKKII</sequence>
<evidence type="ECO:0000313" key="4">
    <source>
        <dbReference type="EMBL" id="MBP2020866.1"/>
    </source>
</evidence>
<gene>
    <name evidence="4" type="ORF">J2Z44_000650</name>
</gene>
<dbReference type="Gene3D" id="3.40.630.30">
    <property type="match status" value="1"/>
</dbReference>
<dbReference type="Proteomes" id="UP001519308">
    <property type="component" value="Unassembled WGS sequence"/>
</dbReference>
<evidence type="ECO:0000256" key="1">
    <source>
        <dbReference type="ARBA" id="ARBA00022679"/>
    </source>
</evidence>
<keyword evidence="1" id="KW-0808">Transferase</keyword>
<dbReference type="PANTHER" id="PTHR42919">
    <property type="entry name" value="N-ALPHA-ACETYLTRANSFERASE"/>
    <property type="match status" value="1"/>
</dbReference>
<dbReference type="Pfam" id="PF00583">
    <property type="entry name" value="Acetyltransf_1"/>
    <property type="match status" value="1"/>
</dbReference>
<organism evidence="4 5">
    <name type="scientific">Clostridium punense</name>
    <dbReference type="NCBI Taxonomy" id="1054297"/>
    <lineage>
        <taxon>Bacteria</taxon>
        <taxon>Bacillati</taxon>
        <taxon>Bacillota</taxon>
        <taxon>Clostridia</taxon>
        <taxon>Eubacteriales</taxon>
        <taxon>Clostridiaceae</taxon>
        <taxon>Clostridium</taxon>
    </lineage>
</organism>
<dbReference type="InterPro" id="IPR051556">
    <property type="entry name" value="N-term/lysine_N-AcTrnsfr"/>
</dbReference>
<dbReference type="InterPro" id="IPR016181">
    <property type="entry name" value="Acyl_CoA_acyltransferase"/>
</dbReference>
<feature type="domain" description="N-acetyltransferase" evidence="3">
    <location>
        <begin position="4"/>
        <end position="141"/>
    </location>
</feature>
<dbReference type="RefSeq" id="WP_021285575.1">
    <property type="nucleotide sequence ID" value="NZ_JAGGLL010000004.1"/>
</dbReference>
<dbReference type="PANTHER" id="PTHR42919:SF8">
    <property type="entry name" value="N-ALPHA-ACETYLTRANSFERASE 50"/>
    <property type="match status" value="1"/>
</dbReference>
<dbReference type="CDD" id="cd04301">
    <property type="entry name" value="NAT_SF"/>
    <property type="match status" value="1"/>
</dbReference>
<reference evidence="4 5" key="1">
    <citation type="submission" date="2021-03" db="EMBL/GenBank/DDBJ databases">
        <title>Genomic Encyclopedia of Type Strains, Phase IV (KMG-IV): sequencing the most valuable type-strain genomes for metagenomic binning, comparative biology and taxonomic classification.</title>
        <authorList>
            <person name="Goeker M."/>
        </authorList>
    </citation>
    <scope>NUCLEOTIDE SEQUENCE [LARGE SCALE GENOMIC DNA]</scope>
    <source>
        <strain evidence="4 5">DSM 28650</strain>
    </source>
</reference>
<comment type="caution">
    <text evidence="4">The sequence shown here is derived from an EMBL/GenBank/DDBJ whole genome shotgun (WGS) entry which is preliminary data.</text>
</comment>
<dbReference type="EMBL" id="JAGGLL010000004">
    <property type="protein sequence ID" value="MBP2020866.1"/>
    <property type="molecule type" value="Genomic_DNA"/>
</dbReference>
<keyword evidence="2" id="KW-0012">Acyltransferase</keyword>
<protein>
    <submittedName>
        <fullName evidence="4">Ribosomal protein S18 acetylase RimI-like enzyme</fullName>
    </submittedName>
</protein>
<proteinExistence type="predicted"/>
<dbReference type="InterPro" id="IPR000182">
    <property type="entry name" value="GNAT_dom"/>
</dbReference>
<dbReference type="PROSITE" id="PS51186">
    <property type="entry name" value="GNAT"/>
    <property type="match status" value="1"/>
</dbReference>
<evidence type="ECO:0000313" key="5">
    <source>
        <dbReference type="Proteomes" id="UP001519308"/>
    </source>
</evidence>
<accession>A0ABS4K148</accession>
<name>A0ABS4K148_9CLOT</name>